<accession>A0A0J7JUV9</accession>
<evidence type="ECO:0000256" key="1">
    <source>
        <dbReference type="SAM" id="MobiDB-lite"/>
    </source>
</evidence>
<comment type="caution">
    <text evidence="2">The sequence shown here is derived from an EMBL/GenBank/DDBJ whole genome shotgun (WGS) entry which is preliminary data.</text>
</comment>
<evidence type="ECO:0000313" key="3">
    <source>
        <dbReference type="Proteomes" id="UP000036403"/>
    </source>
</evidence>
<protein>
    <submittedName>
        <fullName evidence="2">Gag protein</fullName>
    </submittedName>
</protein>
<feature type="compositionally biased region" description="Basic and acidic residues" evidence="1">
    <location>
        <begin position="85"/>
        <end position="94"/>
    </location>
</feature>
<dbReference type="PaxDb" id="67767-A0A0J7JUV9"/>
<reference evidence="2 3" key="1">
    <citation type="submission" date="2015-04" db="EMBL/GenBank/DDBJ databases">
        <title>Lasius niger genome sequencing.</title>
        <authorList>
            <person name="Konorov E.A."/>
            <person name="Nikitin M.A."/>
            <person name="Kirill M.V."/>
            <person name="Chang P."/>
        </authorList>
    </citation>
    <scope>NUCLEOTIDE SEQUENCE [LARGE SCALE GENOMIC DNA]</scope>
    <source>
        <tissue evidence="2">Whole</tissue>
    </source>
</reference>
<feature type="region of interest" description="Disordered" evidence="1">
    <location>
        <begin position="66"/>
        <end position="138"/>
    </location>
</feature>
<sequence>MSHEPSAAKILCEKFREDALRIFISGLKRNLTDVLFAAKPKDMPSALALAQEVESNHERYVFAASFARSQEDKDRKPAAKAQGRQLDKYDRHDPQPSNTKNPYFNRQHRAQVHADPQGTKNYKDDGPPEPMEVDPSLS</sequence>
<keyword evidence="3" id="KW-1185">Reference proteome</keyword>
<feature type="compositionally biased region" description="Polar residues" evidence="1">
    <location>
        <begin position="95"/>
        <end position="104"/>
    </location>
</feature>
<dbReference type="EMBL" id="LBMM01030501">
    <property type="protein sequence ID" value="KMQ81894.1"/>
    <property type="molecule type" value="Genomic_DNA"/>
</dbReference>
<organism evidence="2 3">
    <name type="scientific">Lasius niger</name>
    <name type="common">Black garden ant</name>
    <dbReference type="NCBI Taxonomy" id="67767"/>
    <lineage>
        <taxon>Eukaryota</taxon>
        <taxon>Metazoa</taxon>
        <taxon>Ecdysozoa</taxon>
        <taxon>Arthropoda</taxon>
        <taxon>Hexapoda</taxon>
        <taxon>Insecta</taxon>
        <taxon>Pterygota</taxon>
        <taxon>Neoptera</taxon>
        <taxon>Endopterygota</taxon>
        <taxon>Hymenoptera</taxon>
        <taxon>Apocrita</taxon>
        <taxon>Aculeata</taxon>
        <taxon>Formicoidea</taxon>
        <taxon>Formicidae</taxon>
        <taxon>Formicinae</taxon>
        <taxon>Lasius</taxon>
        <taxon>Lasius</taxon>
    </lineage>
</organism>
<evidence type="ECO:0000313" key="2">
    <source>
        <dbReference type="EMBL" id="KMQ81894.1"/>
    </source>
</evidence>
<name>A0A0J7JUV9_LASNI</name>
<dbReference type="OrthoDB" id="8053742at2759"/>
<proteinExistence type="predicted"/>
<dbReference type="AlphaFoldDB" id="A0A0J7JUV9"/>
<dbReference type="Proteomes" id="UP000036403">
    <property type="component" value="Unassembled WGS sequence"/>
</dbReference>
<gene>
    <name evidence="2" type="ORF">RF55_24841</name>
</gene>